<keyword evidence="4" id="KW-1185">Reference proteome</keyword>
<reference evidence="5" key="1">
    <citation type="submission" date="2017-02" db="UniProtKB">
        <authorList>
            <consortium name="WormBaseParasite"/>
        </authorList>
    </citation>
    <scope>IDENTIFICATION</scope>
</reference>
<organism evidence="5">
    <name type="scientific">Nippostrongylus brasiliensis</name>
    <name type="common">Rat hookworm</name>
    <dbReference type="NCBI Taxonomy" id="27835"/>
    <lineage>
        <taxon>Eukaryota</taxon>
        <taxon>Metazoa</taxon>
        <taxon>Ecdysozoa</taxon>
        <taxon>Nematoda</taxon>
        <taxon>Chromadorea</taxon>
        <taxon>Rhabditida</taxon>
        <taxon>Rhabditina</taxon>
        <taxon>Rhabditomorpha</taxon>
        <taxon>Strongyloidea</taxon>
        <taxon>Heligmosomidae</taxon>
        <taxon>Nippostrongylus</taxon>
    </lineage>
</organism>
<feature type="chain" id="PRO_5043124526" evidence="1">
    <location>
        <begin position="17"/>
        <end position="78"/>
    </location>
</feature>
<reference evidence="3 4" key="2">
    <citation type="submission" date="2018-11" db="EMBL/GenBank/DDBJ databases">
        <authorList>
            <consortium name="Pathogen Informatics"/>
        </authorList>
    </citation>
    <scope>NUCLEOTIDE SEQUENCE [LARGE SCALE GENOMIC DNA]</scope>
</reference>
<keyword evidence="1" id="KW-0732">Signal</keyword>
<feature type="signal peptide" evidence="1">
    <location>
        <begin position="1"/>
        <end position="16"/>
    </location>
</feature>
<dbReference type="WBParaSite" id="NBR_0000052401-mRNA-1">
    <property type="protein sequence ID" value="NBR_0000052401-mRNA-1"/>
    <property type="gene ID" value="NBR_0000052401"/>
</dbReference>
<accession>A0A0N4XDD6</accession>
<evidence type="ECO:0000259" key="2">
    <source>
        <dbReference type="Pfam" id="PF01549"/>
    </source>
</evidence>
<dbReference type="Proteomes" id="UP000271162">
    <property type="component" value="Unassembled WGS sequence"/>
</dbReference>
<dbReference type="EMBL" id="UYSL01000232">
    <property type="protein sequence ID" value="VDL63227.1"/>
    <property type="molecule type" value="Genomic_DNA"/>
</dbReference>
<name>A0A0N4XDD6_NIPBR</name>
<evidence type="ECO:0000256" key="1">
    <source>
        <dbReference type="SAM" id="SignalP"/>
    </source>
</evidence>
<dbReference type="AlphaFoldDB" id="A0A0N4XDD6"/>
<sequence length="78" mass="8578">MKFLFVAFAVLMVVIAAPSDDGVCKDIDTEMCELLKAEDYCLHQTATRAEVRAKCGETCGLCTNEKGQWDDYAVPVKA</sequence>
<feature type="domain" description="ShKT" evidence="2">
    <location>
        <begin position="24"/>
        <end position="62"/>
    </location>
</feature>
<dbReference type="Pfam" id="PF01549">
    <property type="entry name" value="ShK"/>
    <property type="match status" value="1"/>
</dbReference>
<dbReference type="Gene3D" id="1.10.10.1940">
    <property type="match status" value="1"/>
</dbReference>
<proteinExistence type="predicted"/>
<protein>
    <submittedName>
        <fullName evidence="5">ShKT domain-containing protein</fullName>
    </submittedName>
</protein>
<dbReference type="InterPro" id="IPR003582">
    <property type="entry name" value="ShKT_dom"/>
</dbReference>
<evidence type="ECO:0000313" key="3">
    <source>
        <dbReference type="EMBL" id="VDL63227.1"/>
    </source>
</evidence>
<evidence type="ECO:0000313" key="5">
    <source>
        <dbReference type="WBParaSite" id="NBR_0000052401-mRNA-1"/>
    </source>
</evidence>
<evidence type="ECO:0000313" key="4">
    <source>
        <dbReference type="Proteomes" id="UP000271162"/>
    </source>
</evidence>
<gene>
    <name evidence="3" type="ORF">NBR_LOCUS525</name>
</gene>